<keyword evidence="1" id="KW-0472">Membrane</keyword>
<evidence type="ECO:0000313" key="2">
    <source>
        <dbReference type="EMBL" id="GAA4284011.1"/>
    </source>
</evidence>
<accession>A0ABP8EJC9</accession>
<gene>
    <name evidence="2" type="ORF">GCM10022261_15420</name>
</gene>
<keyword evidence="1" id="KW-1133">Transmembrane helix</keyword>
<evidence type="ECO:0000313" key="3">
    <source>
        <dbReference type="Proteomes" id="UP001501586"/>
    </source>
</evidence>
<feature type="transmembrane region" description="Helical" evidence="1">
    <location>
        <begin position="7"/>
        <end position="29"/>
    </location>
</feature>
<proteinExistence type="predicted"/>
<comment type="caution">
    <text evidence="2">The sequence shown here is derived from an EMBL/GenBank/DDBJ whole genome shotgun (WGS) entry which is preliminary data.</text>
</comment>
<name>A0ABP8EJC9_9MICO</name>
<dbReference type="Proteomes" id="UP001501586">
    <property type="component" value="Unassembled WGS sequence"/>
</dbReference>
<keyword evidence="3" id="KW-1185">Reference proteome</keyword>
<protein>
    <submittedName>
        <fullName evidence="2">Uncharacterized protein</fullName>
    </submittedName>
</protein>
<evidence type="ECO:0000256" key="1">
    <source>
        <dbReference type="SAM" id="Phobius"/>
    </source>
</evidence>
<feature type="transmembrane region" description="Helical" evidence="1">
    <location>
        <begin position="35"/>
        <end position="52"/>
    </location>
</feature>
<dbReference type="EMBL" id="BAABAZ010000005">
    <property type="protein sequence ID" value="GAA4284011.1"/>
    <property type="molecule type" value="Genomic_DNA"/>
</dbReference>
<organism evidence="2 3">
    <name type="scientific">Brevibacterium daeguense</name>
    <dbReference type="NCBI Taxonomy" id="909936"/>
    <lineage>
        <taxon>Bacteria</taxon>
        <taxon>Bacillati</taxon>
        <taxon>Actinomycetota</taxon>
        <taxon>Actinomycetes</taxon>
        <taxon>Micrococcales</taxon>
        <taxon>Brevibacteriaceae</taxon>
        <taxon>Brevibacterium</taxon>
    </lineage>
</organism>
<dbReference type="RefSeq" id="WP_236864103.1">
    <property type="nucleotide sequence ID" value="NZ_BAABAZ010000005.1"/>
</dbReference>
<keyword evidence="1" id="KW-0812">Transmembrane</keyword>
<sequence length="69" mass="7227">MTGSRFFSVAAGLSFLALFLVLFGAFGFIFVEIAFFVQAVALLSVLTGAGIVSSERVSRCGKPGSIYLA</sequence>
<reference evidence="3" key="1">
    <citation type="journal article" date="2019" name="Int. J. Syst. Evol. Microbiol.">
        <title>The Global Catalogue of Microorganisms (GCM) 10K type strain sequencing project: providing services to taxonomists for standard genome sequencing and annotation.</title>
        <authorList>
            <consortium name="The Broad Institute Genomics Platform"/>
            <consortium name="The Broad Institute Genome Sequencing Center for Infectious Disease"/>
            <person name="Wu L."/>
            <person name="Ma J."/>
        </authorList>
    </citation>
    <scope>NUCLEOTIDE SEQUENCE [LARGE SCALE GENOMIC DNA]</scope>
    <source>
        <strain evidence="3">JCM 17458</strain>
    </source>
</reference>